<evidence type="ECO:0000259" key="1">
    <source>
        <dbReference type="Pfam" id="PF22461"/>
    </source>
</evidence>
<accession>A0A0F9TJY7</accession>
<organism evidence="2">
    <name type="scientific">marine sediment metagenome</name>
    <dbReference type="NCBI Taxonomy" id="412755"/>
    <lineage>
        <taxon>unclassified sequences</taxon>
        <taxon>metagenomes</taxon>
        <taxon>ecological metagenomes</taxon>
    </lineage>
</organism>
<sequence>MTRQFILSILMSLLLVGCAGTLPRYSGPFAVRTPANKPLVMGQVKLTTEVEPRTTVLDALVEAGGLTQAAAEESAILYCPGEKLKRLDLKALVRGDMTQNAILNPGCHIWVPKTIRAEVGTWFGALRGSGDAIYLLRGGD</sequence>
<dbReference type="Pfam" id="PF22461">
    <property type="entry name" value="SLBB_2"/>
    <property type="match status" value="1"/>
</dbReference>
<dbReference type="Gene3D" id="3.10.560.10">
    <property type="entry name" value="Outer membrane lipoprotein wza domain like"/>
    <property type="match status" value="1"/>
</dbReference>
<protein>
    <recommendedName>
        <fullName evidence="1">SLBB domain-containing protein</fullName>
    </recommendedName>
</protein>
<dbReference type="AlphaFoldDB" id="A0A0F9TJY7"/>
<dbReference type="PROSITE" id="PS51257">
    <property type="entry name" value="PROKAR_LIPOPROTEIN"/>
    <property type="match status" value="1"/>
</dbReference>
<gene>
    <name evidence="2" type="ORF">LCGC14_0338080</name>
</gene>
<dbReference type="EMBL" id="LAZR01000244">
    <property type="protein sequence ID" value="KKN79604.1"/>
    <property type="molecule type" value="Genomic_DNA"/>
</dbReference>
<evidence type="ECO:0000313" key="2">
    <source>
        <dbReference type="EMBL" id="KKN79604.1"/>
    </source>
</evidence>
<reference evidence="2" key="1">
    <citation type="journal article" date="2015" name="Nature">
        <title>Complex archaea that bridge the gap between prokaryotes and eukaryotes.</title>
        <authorList>
            <person name="Spang A."/>
            <person name="Saw J.H."/>
            <person name="Jorgensen S.L."/>
            <person name="Zaremba-Niedzwiedzka K."/>
            <person name="Martijn J."/>
            <person name="Lind A.E."/>
            <person name="van Eijk R."/>
            <person name="Schleper C."/>
            <person name="Guy L."/>
            <person name="Ettema T.J."/>
        </authorList>
    </citation>
    <scope>NUCLEOTIDE SEQUENCE</scope>
</reference>
<feature type="domain" description="SLBB" evidence="1">
    <location>
        <begin position="39"/>
        <end position="108"/>
    </location>
</feature>
<comment type="caution">
    <text evidence="2">The sequence shown here is derived from an EMBL/GenBank/DDBJ whole genome shotgun (WGS) entry which is preliminary data.</text>
</comment>
<name>A0A0F9TJY7_9ZZZZ</name>
<proteinExistence type="predicted"/>
<dbReference type="InterPro" id="IPR054765">
    <property type="entry name" value="SLBB_dom"/>
</dbReference>